<protein>
    <submittedName>
        <fullName evidence="2">Uncharacterized protein</fullName>
    </submittedName>
</protein>
<feature type="compositionally biased region" description="Low complexity" evidence="1">
    <location>
        <begin position="108"/>
        <end position="119"/>
    </location>
</feature>
<sequence length="128" mass="14176">MEQGCSCGPLTPTIVFRGWILTSTDRSRWSVSAVTTWAVVQWWCEPDRDNESDECRAAAALGLDADSQAPRTSQSHLQMTLVTAGNWQLLLRQKNVWHHENGSPDILSPSSPASVPTSPHQQEEESDC</sequence>
<feature type="region of interest" description="Disordered" evidence="1">
    <location>
        <begin position="100"/>
        <end position="128"/>
    </location>
</feature>
<dbReference type="EMBL" id="OZ035833">
    <property type="protein sequence ID" value="CAL1573866.1"/>
    <property type="molecule type" value="Genomic_DNA"/>
</dbReference>
<evidence type="ECO:0000313" key="3">
    <source>
        <dbReference type="Proteomes" id="UP001497482"/>
    </source>
</evidence>
<dbReference type="AlphaFoldDB" id="A0AAV2JBL4"/>
<dbReference type="Proteomes" id="UP001497482">
    <property type="component" value="Chromosome 11"/>
</dbReference>
<evidence type="ECO:0000256" key="1">
    <source>
        <dbReference type="SAM" id="MobiDB-lite"/>
    </source>
</evidence>
<name>A0AAV2JBL4_KNICA</name>
<reference evidence="2 3" key="1">
    <citation type="submission" date="2024-04" db="EMBL/GenBank/DDBJ databases">
        <authorList>
            <person name="Waldvogel A.-M."/>
            <person name="Schoenle A."/>
        </authorList>
    </citation>
    <scope>NUCLEOTIDE SEQUENCE [LARGE SCALE GENOMIC DNA]</scope>
</reference>
<evidence type="ECO:0000313" key="2">
    <source>
        <dbReference type="EMBL" id="CAL1573866.1"/>
    </source>
</evidence>
<proteinExistence type="predicted"/>
<keyword evidence="3" id="KW-1185">Reference proteome</keyword>
<organism evidence="2 3">
    <name type="scientific">Knipowitschia caucasica</name>
    <name type="common">Caucasian dwarf goby</name>
    <name type="synonym">Pomatoschistus caucasicus</name>
    <dbReference type="NCBI Taxonomy" id="637954"/>
    <lineage>
        <taxon>Eukaryota</taxon>
        <taxon>Metazoa</taxon>
        <taxon>Chordata</taxon>
        <taxon>Craniata</taxon>
        <taxon>Vertebrata</taxon>
        <taxon>Euteleostomi</taxon>
        <taxon>Actinopterygii</taxon>
        <taxon>Neopterygii</taxon>
        <taxon>Teleostei</taxon>
        <taxon>Neoteleostei</taxon>
        <taxon>Acanthomorphata</taxon>
        <taxon>Gobiaria</taxon>
        <taxon>Gobiiformes</taxon>
        <taxon>Gobioidei</taxon>
        <taxon>Gobiidae</taxon>
        <taxon>Gobiinae</taxon>
        <taxon>Knipowitschia</taxon>
    </lineage>
</organism>
<gene>
    <name evidence="2" type="ORF">KC01_LOCUS5683</name>
</gene>
<accession>A0AAV2JBL4</accession>